<dbReference type="EMBL" id="JAADJZ010000002">
    <property type="protein sequence ID" value="KAF2877190.1"/>
    <property type="molecule type" value="Genomic_DNA"/>
</dbReference>
<evidence type="ECO:0000256" key="1">
    <source>
        <dbReference type="SAM" id="SignalP"/>
    </source>
</evidence>
<dbReference type="SUPFAM" id="SSF49482">
    <property type="entry name" value="Aromatic compound dioxygenase"/>
    <property type="match status" value="1"/>
</dbReference>
<name>A0A7C8ILF2_9PLEO</name>
<reference evidence="2 3" key="1">
    <citation type="submission" date="2020-01" db="EMBL/GenBank/DDBJ databases">
        <authorList>
            <consortium name="DOE Joint Genome Institute"/>
            <person name="Haridas S."/>
            <person name="Albert R."/>
            <person name="Binder M."/>
            <person name="Bloem J."/>
            <person name="Labutti K."/>
            <person name="Salamov A."/>
            <person name="Andreopoulos B."/>
            <person name="Baker S.E."/>
            <person name="Barry K."/>
            <person name="Bills G."/>
            <person name="Bluhm B.H."/>
            <person name="Cannon C."/>
            <person name="Castanera R."/>
            <person name="Culley D.E."/>
            <person name="Daum C."/>
            <person name="Ezra D."/>
            <person name="Gonzalez J.B."/>
            <person name="Henrissat B."/>
            <person name="Kuo A."/>
            <person name="Liang C."/>
            <person name="Lipzen A."/>
            <person name="Lutzoni F."/>
            <person name="Magnuson J."/>
            <person name="Mondo S."/>
            <person name="Nolan M."/>
            <person name="Ohm R."/>
            <person name="Pangilinan J."/>
            <person name="Park H.-J.H."/>
            <person name="Ramirez L."/>
            <person name="Alfaro M."/>
            <person name="Sun H."/>
            <person name="Tritt A."/>
            <person name="Yoshinaga Y."/>
            <person name="Zwiers L.-H.L."/>
            <person name="Turgeon B.G."/>
            <person name="Goodwin S.B."/>
            <person name="Spatafora J.W."/>
            <person name="Crous P.W."/>
            <person name="Grigoriev I.V."/>
        </authorList>
    </citation>
    <scope>NUCLEOTIDE SEQUENCE [LARGE SCALE GENOMIC DNA]</scope>
    <source>
        <strain evidence="2 3">CBS 611.86</strain>
    </source>
</reference>
<keyword evidence="2" id="KW-0223">Dioxygenase</keyword>
<keyword evidence="3" id="KW-1185">Reference proteome</keyword>
<evidence type="ECO:0000313" key="3">
    <source>
        <dbReference type="Proteomes" id="UP000481861"/>
    </source>
</evidence>
<dbReference type="GO" id="GO:0016702">
    <property type="term" value="F:oxidoreductase activity, acting on single donors with incorporation of molecular oxygen, incorporation of two atoms of oxygen"/>
    <property type="evidence" value="ECO:0007669"/>
    <property type="project" value="InterPro"/>
</dbReference>
<dbReference type="OrthoDB" id="121380at2759"/>
<dbReference type="Gene3D" id="2.60.130.10">
    <property type="entry name" value="Aromatic compound dioxygenase"/>
    <property type="match status" value="1"/>
</dbReference>
<accession>A0A7C8ILF2</accession>
<dbReference type="GO" id="GO:0005506">
    <property type="term" value="F:iron ion binding"/>
    <property type="evidence" value="ECO:0007669"/>
    <property type="project" value="InterPro"/>
</dbReference>
<dbReference type="Proteomes" id="UP000481861">
    <property type="component" value="Unassembled WGS sequence"/>
</dbReference>
<dbReference type="InterPro" id="IPR015889">
    <property type="entry name" value="Intradiol_dOase_core"/>
</dbReference>
<evidence type="ECO:0000313" key="2">
    <source>
        <dbReference type="EMBL" id="KAF2877190.1"/>
    </source>
</evidence>
<organism evidence="2 3">
    <name type="scientific">Massariosphaeria phaeospora</name>
    <dbReference type="NCBI Taxonomy" id="100035"/>
    <lineage>
        <taxon>Eukaryota</taxon>
        <taxon>Fungi</taxon>
        <taxon>Dikarya</taxon>
        <taxon>Ascomycota</taxon>
        <taxon>Pezizomycotina</taxon>
        <taxon>Dothideomycetes</taxon>
        <taxon>Pleosporomycetidae</taxon>
        <taxon>Pleosporales</taxon>
        <taxon>Pleosporales incertae sedis</taxon>
        <taxon>Massariosphaeria</taxon>
    </lineage>
</organism>
<dbReference type="PANTHER" id="PTHR34315">
    <property type="match status" value="1"/>
</dbReference>
<dbReference type="AlphaFoldDB" id="A0A7C8ILF2"/>
<dbReference type="PANTHER" id="PTHR34315:SF1">
    <property type="entry name" value="INTRADIOL RING-CLEAVAGE DIOXYGENASES DOMAIN-CONTAINING PROTEIN-RELATED"/>
    <property type="match status" value="1"/>
</dbReference>
<keyword evidence="1" id="KW-0732">Signal</keyword>
<gene>
    <name evidence="2" type="ORF">BDV95DRAFT_140978</name>
</gene>
<keyword evidence="2" id="KW-0560">Oxidoreductase</keyword>
<feature type="chain" id="PRO_5028943517" evidence="1">
    <location>
        <begin position="21"/>
        <end position="351"/>
    </location>
</feature>
<feature type="signal peptide" evidence="1">
    <location>
        <begin position="1"/>
        <end position="20"/>
    </location>
</feature>
<proteinExistence type="predicted"/>
<sequence length="351" mass="40764">MLIAKLLATAAAVLSAVVSAHPELSKREMAEYREQVARDTEALGRCLESREMQETNVRMLEERATALHHLRKARGVDARSENHQDRRDLAALVKWNNLTHEQANWHSKDPQDLFNFRWTEEPRRFPAGCILTPESVYGPFFSEGHLERQYISAGQQGVDLRLALQVIDIATCKPVENTRVDIWHTNAMGQYSTTNTSYLRGWQPTSKWGTVDFDTKFPGHYYNRATHIHVAVRKSLTEQRRIHTGQLFFDNWVRGHVQNTEYYRNNKWPFIKNVDDYWAQAAASDKYDPFVKWTWVDWPRVSSMKPTRLSVKLVMLINIDGVLAWIAMGVNLTANVPQHDKRSFLDDHLEY</sequence>
<comment type="caution">
    <text evidence="2">The sequence shown here is derived from an EMBL/GenBank/DDBJ whole genome shotgun (WGS) entry which is preliminary data.</text>
</comment>
<protein>
    <submittedName>
        <fullName evidence="2">Intradiol ring-cleavage dioxygenase</fullName>
    </submittedName>
</protein>